<gene>
    <name evidence="2" type="ORF">IQ31_02658</name>
</gene>
<evidence type="ECO:0000256" key="1">
    <source>
        <dbReference type="SAM" id="Phobius"/>
    </source>
</evidence>
<proteinExistence type="predicted"/>
<sequence>MLFQFCYNKCTKNLSERIVYVSKWLIASDVFAVFFASIVSRFAGDIYFLLSKERLLDLLNRKLGLNYIKISSSI</sequence>
<organism evidence="2 3">
    <name type="scientific">Sphingobacterium siyangense</name>
    <dbReference type="NCBI Taxonomy" id="459529"/>
    <lineage>
        <taxon>Bacteria</taxon>
        <taxon>Pseudomonadati</taxon>
        <taxon>Bacteroidota</taxon>
        <taxon>Sphingobacteriia</taxon>
        <taxon>Sphingobacteriales</taxon>
        <taxon>Sphingobacteriaceae</taxon>
        <taxon>Sphingobacterium</taxon>
    </lineage>
</organism>
<dbReference type="Proteomes" id="UP000315908">
    <property type="component" value="Unassembled WGS sequence"/>
</dbReference>
<accession>A0A562MHC4</accession>
<reference evidence="2 3" key="1">
    <citation type="journal article" date="2015" name="Stand. Genomic Sci.">
        <title>Genomic Encyclopedia of Bacterial and Archaeal Type Strains, Phase III: the genomes of soil and plant-associated and newly described type strains.</title>
        <authorList>
            <person name="Whitman W.B."/>
            <person name="Woyke T."/>
            <person name="Klenk H.P."/>
            <person name="Zhou Y."/>
            <person name="Lilburn T.G."/>
            <person name="Beck B.J."/>
            <person name="De Vos P."/>
            <person name="Vandamme P."/>
            <person name="Eisen J.A."/>
            <person name="Garrity G."/>
            <person name="Hugenholtz P."/>
            <person name="Kyrpides N.C."/>
        </authorList>
    </citation>
    <scope>NUCLEOTIDE SEQUENCE [LARGE SCALE GENOMIC DNA]</scope>
    <source>
        <strain evidence="2 3">CGMCC 1.6855</strain>
    </source>
</reference>
<dbReference type="AlphaFoldDB" id="A0A562MHC4"/>
<evidence type="ECO:0000313" key="2">
    <source>
        <dbReference type="EMBL" id="TWI19347.1"/>
    </source>
</evidence>
<dbReference type="EMBL" id="VLKR01000013">
    <property type="protein sequence ID" value="TWI19347.1"/>
    <property type="molecule type" value="Genomic_DNA"/>
</dbReference>
<comment type="caution">
    <text evidence="2">The sequence shown here is derived from an EMBL/GenBank/DDBJ whole genome shotgun (WGS) entry which is preliminary data.</text>
</comment>
<name>A0A562MHC4_9SPHI</name>
<protein>
    <submittedName>
        <fullName evidence="2">Uncharacterized protein</fullName>
    </submittedName>
</protein>
<feature type="transmembrane region" description="Helical" evidence="1">
    <location>
        <begin position="30"/>
        <end position="50"/>
    </location>
</feature>
<keyword evidence="1" id="KW-1133">Transmembrane helix</keyword>
<keyword evidence="1" id="KW-0472">Membrane</keyword>
<keyword evidence="1" id="KW-0812">Transmembrane</keyword>
<evidence type="ECO:0000313" key="3">
    <source>
        <dbReference type="Proteomes" id="UP000315908"/>
    </source>
</evidence>